<protein>
    <recommendedName>
        <fullName evidence="4">Lipoprotein</fullName>
    </recommendedName>
</protein>
<feature type="signal peptide" evidence="1">
    <location>
        <begin position="1"/>
        <end position="20"/>
    </location>
</feature>
<organism evidence="2 3">
    <name type="scientific">Pseudoalteromonas xiamenensis</name>
    <dbReference type="NCBI Taxonomy" id="882626"/>
    <lineage>
        <taxon>Bacteria</taxon>
        <taxon>Pseudomonadati</taxon>
        <taxon>Pseudomonadota</taxon>
        <taxon>Gammaproteobacteria</taxon>
        <taxon>Alteromonadales</taxon>
        <taxon>Pseudoalteromonadaceae</taxon>
        <taxon>Pseudoalteromonas</taxon>
    </lineage>
</organism>
<feature type="chain" id="PRO_5037469138" description="Lipoprotein" evidence="1">
    <location>
        <begin position="21"/>
        <end position="172"/>
    </location>
</feature>
<dbReference type="EMBL" id="CP072133">
    <property type="protein sequence ID" value="QTH72777.1"/>
    <property type="molecule type" value="Genomic_DNA"/>
</dbReference>
<dbReference type="Proteomes" id="UP000664904">
    <property type="component" value="Chromosome"/>
</dbReference>
<evidence type="ECO:0000256" key="1">
    <source>
        <dbReference type="SAM" id="SignalP"/>
    </source>
</evidence>
<dbReference type="PROSITE" id="PS51257">
    <property type="entry name" value="PROKAR_LIPOPROTEIN"/>
    <property type="match status" value="1"/>
</dbReference>
<accession>A0A975HMA7</accession>
<keyword evidence="3" id="KW-1185">Reference proteome</keyword>
<keyword evidence="1" id="KW-0732">Signal</keyword>
<proteinExistence type="predicted"/>
<evidence type="ECO:0000313" key="3">
    <source>
        <dbReference type="Proteomes" id="UP000664904"/>
    </source>
</evidence>
<reference evidence="2" key="1">
    <citation type="submission" date="2021-03" db="EMBL/GenBank/DDBJ databases">
        <title>Complete Genome of Pseudoalteromonas xiamenensis STKMTI.2, a new potential marine bacterium producing anti-Vibrio compounds.</title>
        <authorList>
            <person name="Handayani D.P."/>
            <person name="Isnansetyo A."/>
            <person name="Istiqomah I."/>
            <person name="Jumina J."/>
        </authorList>
    </citation>
    <scope>NUCLEOTIDE SEQUENCE</scope>
    <source>
        <strain evidence="2">STKMTI.2</strain>
    </source>
</reference>
<evidence type="ECO:0000313" key="2">
    <source>
        <dbReference type="EMBL" id="QTH72777.1"/>
    </source>
</evidence>
<gene>
    <name evidence="2" type="ORF">J5O05_08420</name>
</gene>
<dbReference type="AlphaFoldDB" id="A0A975HMA7"/>
<dbReference type="KEGG" id="pxi:J5O05_08420"/>
<sequence length="172" mass="19813">MQTKWLVNALMPILFTLLVACGPTSPNESTSPPSAFPLDDVLTIQIEMQFALDELDAQHDTARITRHILAVLGQLNLMQESMVQQERCIADFKVTEVLFGALEQEMELSKMEKEYERIKQKSSDSTCFYINATIWQLARANQQVEQSAYDNSRYHLLLALTFFDQYIRTKTR</sequence>
<name>A0A975HMA7_9GAMM</name>
<dbReference type="RefSeq" id="WP_208844400.1">
    <property type="nucleotide sequence ID" value="NZ_CP072133.1"/>
</dbReference>
<evidence type="ECO:0008006" key="4">
    <source>
        <dbReference type="Google" id="ProtNLM"/>
    </source>
</evidence>